<dbReference type="Proteomes" id="UP001163850">
    <property type="component" value="Unassembled WGS sequence"/>
</dbReference>
<organism evidence="1 2">
    <name type="scientific">Lentinula detonsa</name>
    <dbReference type="NCBI Taxonomy" id="2804962"/>
    <lineage>
        <taxon>Eukaryota</taxon>
        <taxon>Fungi</taxon>
        <taxon>Dikarya</taxon>
        <taxon>Basidiomycota</taxon>
        <taxon>Agaricomycotina</taxon>
        <taxon>Agaricomycetes</taxon>
        <taxon>Agaricomycetidae</taxon>
        <taxon>Agaricales</taxon>
        <taxon>Marasmiineae</taxon>
        <taxon>Omphalotaceae</taxon>
        <taxon>Lentinula</taxon>
    </lineage>
</organism>
<protein>
    <recommendedName>
        <fullName evidence="3">WD40 repeat-like protein</fullName>
    </recommendedName>
</protein>
<proteinExistence type="predicted"/>
<accession>A0AA38PQD8</accession>
<evidence type="ECO:0000313" key="1">
    <source>
        <dbReference type="EMBL" id="KAJ3979396.1"/>
    </source>
</evidence>
<gene>
    <name evidence="1" type="ORF">F5890DRAFT_1558768</name>
</gene>
<dbReference type="Gene3D" id="2.130.10.10">
    <property type="entry name" value="YVTN repeat-like/Quinoprotein amine dehydrogenase"/>
    <property type="match status" value="1"/>
</dbReference>
<comment type="caution">
    <text evidence="1">The sequence shown here is derived from an EMBL/GenBank/DDBJ whole genome shotgun (WGS) entry which is preliminary data.</text>
</comment>
<sequence>MPSVWREVKTLAIPKASHPNTLVDASLSSNADYLAAAYGHEVGIWDLKKELTSSDDPQSRFSNQYLRVQRMAWCWGTTQLAIGYDEGSVSVLSVHDGVVLMEGFGLATSPVDSVSGLAWLSPALLAVSMRSTVEIWRFASGNSILPIKLLLAIDVIPDEGQRLWSWCGRIPDPPIIPGQLQTPLILTMHALANHEIMVQYADVPVDYARIWNLAFDPFLARLSILPWKLQHKINDVSTGTGHALYTNHGSGTYGLLKIDSQQPPAQFYPQALESRAPQLVSCVKFVSKDLIIGGGVGQLILWNHSLRRLQNLVYKNSMVDSISSGYRLETDTGWIATAHRFQDRGQVVLWCTFDYEEAKVPTVAPGFLELHKGTCIFVLSLFIVTILSFYL</sequence>
<reference evidence="1" key="1">
    <citation type="submission" date="2022-08" db="EMBL/GenBank/DDBJ databases">
        <authorList>
            <consortium name="DOE Joint Genome Institute"/>
            <person name="Min B."/>
            <person name="Riley R."/>
            <person name="Sierra-Patev S."/>
            <person name="Naranjo-Ortiz M."/>
            <person name="Looney B."/>
            <person name="Konkel Z."/>
            <person name="Slot J.C."/>
            <person name="Sakamoto Y."/>
            <person name="Steenwyk J.L."/>
            <person name="Rokas A."/>
            <person name="Carro J."/>
            <person name="Camarero S."/>
            <person name="Ferreira P."/>
            <person name="Molpeceres G."/>
            <person name="Ruiz-Duenas F.J."/>
            <person name="Serrano A."/>
            <person name="Henrissat B."/>
            <person name="Drula E."/>
            <person name="Hughes K.W."/>
            <person name="Mata J.L."/>
            <person name="Ishikawa N.K."/>
            <person name="Vargas-Isla R."/>
            <person name="Ushijima S."/>
            <person name="Smith C.A."/>
            <person name="Ahrendt S."/>
            <person name="Andreopoulos W."/>
            <person name="He G."/>
            <person name="Labutti K."/>
            <person name="Lipzen A."/>
            <person name="Ng V."/>
            <person name="Sandor L."/>
            <person name="Barry K."/>
            <person name="Martinez A.T."/>
            <person name="Xiao Y."/>
            <person name="Gibbons J.G."/>
            <person name="Terashima K."/>
            <person name="Hibbett D.S."/>
            <person name="Grigoriev I.V."/>
        </authorList>
    </citation>
    <scope>NUCLEOTIDE SEQUENCE</scope>
    <source>
        <strain evidence="1">TFB7829</strain>
    </source>
</reference>
<dbReference type="SUPFAM" id="SSF50978">
    <property type="entry name" value="WD40 repeat-like"/>
    <property type="match status" value="1"/>
</dbReference>
<dbReference type="InterPro" id="IPR015943">
    <property type="entry name" value="WD40/YVTN_repeat-like_dom_sf"/>
</dbReference>
<dbReference type="InterPro" id="IPR036322">
    <property type="entry name" value="WD40_repeat_dom_sf"/>
</dbReference>
<dbReference type="EMBL" id="MU802357">
    <property type="protein sequence ID" value="KAJ3979396.1"/>
    <property type="molecule type" value="Genomic_DNA"/>
</dbReference>
<evidence type="ECO:0000313" key="2">
    <source>
        <dbReference type="Proteomes" id="UP001163850"/>
    </source>
</evidence>
<evidence type="ECO:0008006" key="3">
    <source>
        <dbReference type="Google" id="ProtNLM"/>
    </source>
</evidence>
<dbReference type="AlphaFoldDB" id="A0AA38PQD8"/>
<name>A0AA38PQD8_9AGAR</name>